<sequence>MAVASLSCPELLAPAGDWDCLRAAIENGADAVYFGLDRFNARMRAHNFTEADLPKVVATLHQRGLKAYVTLNTLIFPQELPAAEQYLRSIISAGVDAAIVQDVGLCRLIRHLSPTFPIHASTQMTISSAAGVAFAHDLGCQLVVLARENSLAEIQKIRQQTTVLNKALPLEVFVHGALCVAYSGACLTSEALGGRSANRGECAQACRMSYDLIADGQTIDLGDRQYLLSPQDLMGIELLPELIAAGVCSLKIEGRLKAPEYVASVTRRYREAIDRAWLGQSTELPPSDRYELEMAFSRGLSSGWLQGIDNQALVQGRYAKKRGVDLGSVLAVDRRGIQVEPLVPIQAGDGLLIETERGDRGGRVYQVEPIAGQRLRLCFSRDFDLRAVQVGDRLWKTSDPALEKELRQSFSAEQPRWKQPVDLTVQGAIDQPLVVIAGDRQGRQVSVQSEQVLQAATQHPLDRDRLAAQLGRLGNTAFELGSLENQLPDGLILPISELNRLRRQWVSALEALRSQPNHWPLSATAKLADLLPKRSATQPRTPELTVLVRDLPQLEAAIATQAVRLYCEFEDPRRYREAVQVFRQAQRLEQTIWLAPPRIYKPGETWILEQVRRAEPDGFLVRNYDHLAAFQGDRCVGDFSLNVANPLTAAHWVEQAGLEWLTASYDLNAQQLLDLLAQTPTNWLEVTIHQHMPLFHMEHCVFCAFLSDGHDFRDCGRPCEQQEVRLRDRVGVEHILKADAGCRNTLYNGTAQTGAEFVPALQSQGLFRFRIDCLQESPAQVTQLCDRYWQLLRGQCSGEQLWRELKLMRQLGVTRGTLTTVIR</sequence>
<evidence type="ECO:0000313" key="2">
    <source>
        <dbReference type="EMBL" id="BAD78270.1"/>
    </source>
</evidence>
<protein>
    <submittedName>
        <fullName evidence="2">Probable proteinase</fullName>
    </submittedName>
</protein>
<dbReference type="InterPro" id="IPR001539">
    <property type="entry name" value="Peptidase_U32"/>
</dbReference>
<dbReference type="GeneID" id="72430339"/>
<dbReference type="PANTHER" id="PTHR30217:SF10">
    <property type="entry name" value="23S RRNA 5-HYDROXYCYTIDINE C2501 SYNTHASE"/>
    <property type="match status" value="1"/>
</dbReference>
<organism evidence="2 3">
    <name type="scientific">Synechococcus sp. (strain ATCC 27144 / PCC 6301 / SAUG 1402/1)</name>
    <name type="common">Anacystis nidulans</name>
    <dbReference type="NCBI Taxonomy" id="269084"/>
    <lineage>
        <taxon>Bacteria</taxon>
        <taxon>Bacillati</taxon>
        <taxon>Cyanobacteriota</taxon>
        <taxon>Cyanophyceae</taxon>
        <taxon>Synechococcales</taxon>
        <taxon>Synechococcaceae</taxon>
        <taxon>Synechococcus</taxon>
    </lineage>
</organism>
<feature type="domain" description="Peptidase U32 collagenase" evidence="1">
    <location>
        <begin position="394"/>
        <end position="513"/>
    </location>
</feature>
<gene>
    <name evidence="2" type="ordered locus">syc0080_d</name>
</gene>
<accession>A0A0H3K2A1</accession>
<dbReference type="KEGG" id="syc:syc0080_d"/>
<dbReference type="EMBL" id="AP008231">
    <property type="protein sequence ID" value="BAD78270.1"/>
    <property type="molecule type" value="Genomic_DNA"/>
</dbReference>
<proteinExistence type="predicted"/>
<dbReference type="InterPro" id="IPR051454">
    <property type="entry name" value="RNA/ubiquinone_mod_enzymes"/>
</dbReference>
<dbReference type="Pfam" id="PF01136">
    <property type="entry name" value="Peptidase_U32"/>
    <property type="match status" value="2"/>
</dbReference>
<dbReference type="eggNOG" id="COG0826">
    <property type="taxonomic scope" value="Bacteria"/>
</dbReference>
<dbReference type="Proteomes" id="UP000001175">
    <property type="component" value="Chromosome"/>
</dbReference>
<name>A0A0H3K2A1_SYNP6</name>
<dbReference type="InterPro" id="IPR020988">
    <property type="entry name" value="Pept_U32_collagenase"/>
</dbReference>
<dbReference type="RefSeq" id="WP_011242393.1">
    <property type="nucleotide sequence ID" value="NC_006576.1"/>
</dbReference>
<dbReference type="AlphaFoldDB" id="A0A0H3K2A1"/>
<reference evidence="2 3" key="1">
    <citation type="journal article" date="2007" name="Photosyn. Res.">
        <title>Complete nucleotide sequence of the freshwater unicellular cyanobacterium Synechococcus elongatus PCC 6301 chromosome: gene content and organization.</title>
        <authorList>
            <person name="Sugita C."/>
            <person name="Ogata K."/>
            <person name="Shikata M."/>
            <person name="Jikuya H."/>
            <person name="Takano J."/>
            <person name="Furumichi M."/>
            <person name="Kanehisa M."/>
            <person name="Omata T."/>
            <person name="Sugiura M."/>
            <person name="Sugita M."/>
        </authorList>
    </citation>
    <scope>NUCLEOTIDE SEQUENCE [LARGE SCALE GENOMIC DNA]</scope>
    <source>
        <strain evidence="3">ATCC 27144 / PCC 6301 / SAUG 1402/1</strain>
    </source>
</reference>
<dbReference type="PANTHER" id="PTHR30217">
    <property type="entry name" value="PEPTIDASE U32 FAMILY"/>
    <property type="match status" value="1"/>
</dbReference>
<evidence type="ECO:0000259" key="1">
    <source>
        <dbReference type="Pfam" id="PF12392"/>
    </source>
</evidence>
<evidence type="ECO:0000313" key="3">
    <source>
        <dbReference type="Proteomes" id="UP000001175"/>
    </source>
</evidence>
<dbReference type="Pfam" id="PF12392">
    <property type="entry name" value="DUF3656"/>
    <property type="match status" value="1"/>
</dbReference>